<sequence>MIVEFGQTLMIGSLPQGYIKKEALNRDWTGRRATSLTTPFTW</sequence>
<evidence type="ECO:0000313" key="2">
    <source>
        <dbReference type="Proteomes" id="UP000019486"/>
    </source>
</evidence>
<name>W9H484_9PROT</name>
<accession>W9H484</accession>
<gene>
    <name evidence="1" type="ORF">N825_33555</name>
</gene>
<dbReference type="AlphaFoldDB" id="W9H484"/>
<dbReference type="STRING" id="1385369.N825_33555"/>
<organism evidence="1 2">
    <name type="scientific">Skermanella stibiiresistens SB22</name>
    <dbReference type="NCBI Taxonomy" id="1385369"/>
    <lineage>
        <taxon>Bacteria</taxon>
        <taxon>Pseudomonadati</taxon>
        <taxon>Pseudomonadota</taxon>
        <taxon>Alphaproteobacteria</taxon>
        <taxon>Rhodospirillales</taxon>
        <taxon>Azospirillaceae</taxon>
        <taxon>Skermanella</taxon>
    </lineage>
</organism>
<reference evidence="1 2" key="1">
    <citation type="submission" date="2013-08" db="EMBL/GenBank/DDBJ databases">
        <title>The genome sequence of Skermanella stibiiresistens.</title>
        <authorList>
            <person name="Zhu W."/>
            <person name="Wang G."/>
        </authorList>
    </citation>
    <scope>NUCLEOTIDE SEQUENCE [LARGE SCALE GENOMIC DNA]</scope>
    <source>
        <strain evidence="1 2">SB22</strain>
    </source>
</reference>
<proteinExistence type="predicted"/>
<comment type="caution">
    <text evidence="1">The sequence shown here is derived from an EMBL/GenBank/DDBJ whole genome shotgun (WGS) entry which is preliminary data.</text>
</comment>
<evidence type="ECO:0000313" key="1">
    <source>
        <dbReference type="EMBL" id="EWY40859.1"/>
    </source>
</evidence>
<dbReference type="EMBL" id="AVFL01000006">
    <property type="protein sequence ID" value="EWY40859.1"/>
    <property type="molecule type" value="Genomic_DNA"/>
</dbReference>
<protein>
    <submittedName>
        <fullName evidence="1">Uncharacterized protein</fullName>
    </submittedName>
</protein>
<dbReference type="Proteomes" id="UP000019486">
    <property type="component" value="Unassembled WGS sequence"/>
</dbReference>
<keyword evidence="2" id="KW-1185">Reference proteome</keyword>